<sequence length="322" mass="34854">MTLLVTGAMGHVGYEIVRSLARERPIIAQYNRTFRAADAEALGAHVTWATCDLTDLGSVERLCRDNGVDSCIHLAAMANEMYCRPDPVAAFQTNVGAVVNLLDVARRQEWRRMIYGSTGSVFKDVDPSLPITEDQPPDADGLYGTTKACGEMMVRAFRAQFGVDAATVRISWIYGPPVVNYTFARGPIPPILIDAIRGVPRDDASGGDFSAGFTYIDDVVAGLIAAVDAPQLNRSTYHLAPPRNYTTFEIADAVRTAVPKAVIAIGPGAMPWNTFTPIRGPMDGRHFIADTGFRTRFDLEQGIGAYATWLLAEPGRLDGAGL</sequence>
<proteinExistence type="predicted"/>
<dbReference type="InterPro" id="IPR036291">
    <property type="entry name" value="NAD(P)-bd_dom_sf"/>
</dbReference>
<accession>A0ABY0NU47</accession>
<dbReference type="InterPro" id="IPR050177">
    <property type="entry name" value="Lipid_A_modif_metabolic_enz"/>
</dbReference>
<evidence type="ECO:0000259" key="1">
    <source>
        <dbReference type="Pfam" id="PF01370"/>
    </source>
</evidence>
<dbReference type="Pfam" id="PF01370">
    <property type="entry name" value="Epimerase"/>
    <property type="match status" value="1"/>
</dbReference>
<comment type="caution">
    <text evidence="2">The sequence shown here is derived from an EMBL/GenBank/DDBJ whole genome shotgun (WGS) entry which is preliminary data.</text>
</comment>
<gene>
    <name evidence="2" type="ORF">SAMN05421844_10350</name>
</gene>
<evidence type="ECO:0000313" key="3">
    <source>
        <dbReference type="Proteomes" id="UP000199468"/>
    </source>
</evidence>
<evidence type="ECO:0000313" key="2">
    <source>
        <dbReference type="EMBL" id="SDG14348.1"/>
    </source>
</evidence>
<dbReference type="CDD" id="cd08946">
    <property type="entry name" value="SDR_e"/>
    <property type="match status" value="1"/>
</dbReference>
<dbReference type="SUPFAM" id="SSF51735">
    <property type="entry name" value="NAD(P)-binding Rossmann-fold domains"/>
    <property type="match status" value="1"/>
</dbReference>
<dbReference type="RefSeq" id="WP_091856723.1">
    <property type="nucleotide sequence ID" value="NZ_FNBZ01000003.1"/>
</dbReference>
<feature type="domain" description="NAD-dependent epimerase/dehydratase" evidence="1">
    <location>
        <begin position="4"/>
        <end position="233"/>
    </location>
</feature>
<dbReference type="Gene3D" id="3.40.50.720">
    <property type="entry name" value="NAD(P)-binding Rossmann-like Domain"/>
    <property type="match status" value="1"/>
</dbReference>
<dbReference type="PANTHER" id="PTHR43245">
    <property type="entry name" value="BIFUNCTIONAL POLYMYXIN RESISTANCE PROTEIN ARNA"/>
    <property type="match status" value="1"/>
</dbReference>
<dbReference type="InterPro" id="IPR001509">
    <property type="entry name" value="Epimerase_deHydtase"/>
</dbReference>
<dbReference type="Proteomes" id="UP000199468">
    <property type="component" value="Unassembled WGS sequence"/>
</dbReference>
<reference evidence="2 3" key="1">
    <citation type="submission" date="2016-10" db="EMBL/GenBank/DDBJ databases">
        <authorList>
            <person name="Varghese N."/>
            <person name="Submissions S."/>
        </authorList>
    </citation>
    <scope>NUCLEOTIDE SEQUENCE [LARGE SCALE GENOMIC DNA]</scope>
    <source>
        <strain evidence="2 3">DSM 26672</strain>
    </source>
</reference>
<keyword evidence="3" id="KW-1185">Reference proteome</keyword>
<organism evidence="2 3">
    <name type="scientific">Bosea robiniae</name>
    <dbReference type="NCBI Taxonomy" id="1036780"/>
    <lineage>
        <taxon>Bacteria</taxon>
        <taxon>Pseudomonadati</taxon>
        <taxon>Pseudomonadota</taxon>
        <taxon>Alphaproteobacteria</taxon>
        <taxon>Hyphomicrobiales</taxon>
        <taxon>Boseaceae</taxon>
        <taxon>Bosea</taxon>
    </lineage>
</organism>
<protein>
    <submittedName>
        <fullName evidence="2">UDP-glucuronate 4-epimerase</fullName>
    </submittedName>
</protein>
<name>A0ABY0NU47_9HYPH</name>
<dbReference type="EMBL" id="FNBZ01000003">
    <property type="protein sequence ID" value="SDG14348.1"/>
    <property type="molecule type" value="Genomic_DNA"/>
</dbReference>